<feature type="transmembrane region" description="Helical" evidence="6">
    <location>
        <begin position="204"/>
        <end position="223"/>
    </location>
</feature>
<dbReference type="HAMAP" id="MF_00902">
    <property type="entry name" value="TatC"/>
    <property type="match status" value="1"/>
</dbReference>
<feature type="transmembrane region" description="Helical" evidence="6">
    <location>
        <begin position="37"/>
        <end position="59"/>
    </location>
</feature>
<evidence type="ECO:0000256" key="4">
    <source>
        <dbReference type="ARBA" id="ARBA00022989"/>
    </source>
</evidence>
<dbReference type="PROSITE" id="PS01218">
    <property type="entry name" value="TATC"/>
    <property type="match status" value="1"/>
</dbReference>
<protein>
    <submittedName>
        <fullName evidence="7">TatC</fullName>
    </submittedName>
</protein>
<feature type="transmembrane region" description="Helical" evidence="6">
    <location>
        <begin position="119"/>
        <end position="146"/>
    </location>
</feature>
<dbReference type="PANTHER" id="PTHR30371">
    <property type="entry name" value="SEC-INDEPENDENT PROTEIN TRANSLOCASE PROTEIN TATC"/>
    <property type="match status" value="1"/>
</dbReference>
<keyword evidence="4 6" id="KW-1133">Transmembrane helix</keyword>
<keyword evidence="3 6" id="KW-0812">Transmembrane</keyword>
<accession>A0A7S6ZP92</accession>
<proteinExistence type="inferred from homology"/>
<organism evidence="7">
    <name type="scientific">Schizocladia ischiensis</name>
    <dbReference type="NCBI Taxonomy" id="196139"/>
    <lineage>
        <taxon>Eukaryota</taxon>
        <taxon>Sar</taxon>
        <taxon>Stramenopiles</taxon>
        <taxon>Ochrophyta</taxon>
        <taxon>PX clade</taxon>
        <taxon>Schizocladiophyceae</taxon>
        <taxon>Schizocladiales</taxon>
        <taxon>Schizocladiaceae</taxon>
        <taxon>Schizocladia</taxon>
    </lineage>
</organism>
<dbReference type="PRINTS" id="PR01840">
    <property type="entry name" value="TATCFAMILY"/>
</dbReference>
<gene>
    <name evidence="7" type="primary">tatC</name>
</gene>
<reference evidence="7" key="1">
    <citation type="submission" date="2020-03" db="EMBL/GenBank/DDBJ databases">
        <title>Schizocladia ischiensis organellar genomes: estimating the origin of multicellularity in heterokonts and the emergence of shallow ocean ecosystems.</title>
        <authorList>
            <person name="Phillips N.E."/>
            <person name="Braun E.L."/>
            <person name="Boore J."/>
            <person name="Cheda B."/>
            <person name="Salomon M.P."/>
        </authorList>
    </citation>
    <scope>NUCLEOTIDE SEQUENCE</scope>
</reference>
<evidence type="ECO:0000256" key="5">
    <source>
        <dbReference type="ARBA" id="ARBA00023136"/>
    </source>
</evidence>
<dbReference type="NCBIfam" id="TIGR00945">
    <property type="entry name" value="tatC"/>
    <property type="match status" value="1"/>
</dbReference>
<evidence type="ECO:0000256" key="2">
    <source>
        <dbReference type="ARBA" id="ARBA00008882"/>
    </source>
</evidence>
<dbReference type="InterPro" id="IPR019820">
    <property type="entry name" value="Sec-indep_translocase_CS"/>
</dbReference>
<dbReference type="Pfam" id="PF00902">
    <property type="entry name" value="TatC"/>
    <property type="match status" value="1"/>
</dbReference>
<feature type="transmembrane region" description="Helical" evidence="6">
    <location>
        <begin position="79"/>
        <end position="107"/>
    </location>
</feature>
<dbReference type="RefSeq" id="YP_010032276.1">
    <property type="nucleotide sequence ID" value="NC_053868.1"/>
</dbReference>
<dbReference type="EMBL" id="MT226925">
    <property type="protein sequence ID" value="QOW07483.1"/>
    <property type="molecule type" value="Genomic_DNA"/>
</dbReference>
<keyword evidence="7" id="KW-0934">Plastid</keyword>
<dbReference type="GO" id="GO:0033281">
    <property type="term" value="C:TAT protein transport complex"/>
    <property type="evidence" value="ECO:0007669"/>
    <property type="project" value="TreeGrafter"/>
</dbReference>
<evidence type="ECO:0000256" key="3">
    <source>
        <dbReference type="ARBA" id="ARBA00022692"/>
    </source>
</evidence>
<evidence type="ECO:0000313" key="7">
    <source>
        <dbReference type="EMBL" id="QOW07483.1"/>
    </source>
</evidence>
<geneLocation type="chloroplast" evidence="7"/>
<evidence type="ECO:0000256" key="6">
    <source>
        <dbReference type="SAM" id="Phobius"/>
    </source>
</evidence>
<dbReference type="GO" id="GO:0043953">
    <property type="term" value="P:protein transport by the Tat complex"/>
    <property type="evidence" value="ECO:0007669"/>
    <property type="project" value="TreeGrafter"/>
</dbReference>
<dbReference type="AlphaFoldDB" id="A0A7S6ZP92"/>
<comment type="similarity">
    <text evidence="2">Belongs to the TatC family.</text>
</comment>
<feature type="transmembrane region" description="Helical" evidence="6">
    <location>
        <begin position="166"/>
        <end position="192"/>
    </location>
</feature>
<dbReference type="GeneID" id="63377762"/>
<dbReference type="PANTHER" id="PTHR30371:SF0">
    <property type="entry name" value="SEC-INDEPENDENT PROTEIN TRANSLOCASE PROTEIN TATC, CHLOROPLASTIC-RELATED"/>
    <property type="match status" value="1"/>
</dbReference>
<keyword evidence="7" id="KW-0150">Chloroplast</keyword>
<dbReference type="InterPro" id="IPR002033">
    <property type="entry name" value="TatC"/>
</dbReference>
<dbReference type="GO" id="GO:0065002">
    <property type="term" value="P:intracellular protein transmembrane transport"/>
    <property type="evidence" value="ECO:0007669"/>
    <property type="project" value="TreeGrafter"/>
</dbReference>
<dbReference type="GO" id="GO:0009977">
    <property type="term" value="F:proton motive force dependent protein transmembrane transporter activity"/>
    <property type="evidence" value="ECO:0007669"/>
    <property type="project" value="TreeGrafter"/>
</dbReference>
<comment type="subcellular location">
    <subcellularLocation>
        <location evidence="1">Membrane</location>
        <topology evidence="1">Multi-pass membrane protein</topology>
    </subcellularLocation>
</comment>
<evidence type="ECO:0000256" key="1">
    <source>
        <dbReference type="ARBA" id="ARBA00004141"/>
    </source>
</evidence>
<name>A0A7S6ZP92_9STRA</name>
<feature type="transmembrane region" description="Helical" evidence="6">
    <location>
        <begin position="229"/>
        <end position="249"/>
    </location>
</feature>
<sequence length="263" mass="29874">MYLAEYKFSNNSELRPFLWTIAEIFHNEHSIEVRQRILQTLIFFSLVISVTLLEIKIIVKILETPVSNIRFFQLSPGEYFIATLKISLYGSILGTIPIGLTQFMAFLNPKLRVSRKKMILFLLLSSIILFILGLFFSYFLLIPAALKFFINYGDEVVEPFWVFDQYFGFIAALFISTGLVFQVPILQIILSLAQIINPDIMLDCWKGMVLLSTILGAILTPSADPITQFVLSSALYFLYLGGSFVSVVLTRNSIMPTTPLIKV</sequence>
<keyword evidence="5 6" id="KW-0472">Membrane</keyword>